<dbReference type="PANTHER" id="PTHR47640">
    <property type="entry name" value="TRNA SELENOCYSTEINE 1-ASSOCIATED PROTEIN 1-RELATED-RELATED"/>
    <property type="match status" value="1"/>
</dbReference>
<dbReference type="GO" id="GO:0003729">
    <property type="term" value="F:mRNA binding"/>
    <property type="evidence" value="ECO:0007669"/>
    <property type="project" value="InterPro"/>
</dbReference>
<dbReference type="PROSITE" id="PS50102">
    <property type="entry name" value="RRM"/>
    <property type="match status" value="1"/>
</dbReference>
<organism evidence="5 6">
    <name type="scientific">Dendryphion nanum</name>
    <dbReference type="NCBI Taxonomy" id="256645"/>
    <lineage>
        <taxon>Eukaryota</taxon>
        <taxon>Fungi</taxon>
        <taxon>Dikarya</taxon>
        <taxon>Ascomycota</taxon>
        <taxon>Pezizomycotina</taxon>
        <taxon>Dothideomycetes</taxon>
        <taxon>Pleosporomycetidae</taxon>
        <taxon>Pleosporales</taxon>
        <taxon>Torulaceae</taxon>
        <taxon>Dendryphion</taxon>
    </lineage>
</organism>
<feature type="region of interest" description="Disordered" evidence="3">
    <location>
        <begin position="80"/>
        <end position="114"/>
    </location>
</feature>
<dbReference type="InterPro" id="IPR000504">
    <property type="entry name" value="RRM_dom"/>
</dbReference>
<name>A0A9P9DGY0_9PLEO</name>
<feature type="domain" description="RRM" evidence="4">
    <location>
        <begin position="196"/>
        <end position="274"/>
    </location>
</feature>
<feature type="compositionally biased region" description="Polar residues" evidence="3">
    <location>
        <begin position="80"/>
        <end position="105"/>
    </location>
</feature>
<evidence type="ECO:0000256" key="3">
    <source>
        <dbReference type="SAM" id="MobiDB-lite"/>
    </source>
</evidence>
<evidence type="ECO:0000313" key="6">
    <source>
        <dbReference type="Proteomes" id="UP000700596"/>
    </source>
</evidence>
<dbReference type="OrthoDB" id="1749473at2759"/>
<dbReference type="AlphaFoldDB" id="A0A9P9DGY0"/>
<evidence type="ECO:0000259" key="4">
    <source>
        <dbReference type="PROSITE" id="PS50102"/>
    </source>
</evidence>
<dbReference type="InterPro" id="IPR050825">
    <property type="entry name" value="RBM42_RBP45_47-like"/>
</dbReference>
<protein>
    <recommendedName>
        <fullName evidence="4">RRM domain-containing protein</fullName>
    </recommendedName>
</protein>
<proteinExistence type="predicted"/>
<dbReference type="SUPFAM" id="SSF54928">
    <property type="entry name" value="RNA-binding domain, RBD"/>
    <property type="match status" value="1"/>
</dbReference>
<feature type="region of interest" description="Disordered" evidence="3">
    <location>
        <begin position="158"/>
        <end position="189"/>
    </location>
</feature>
<keyword evidence="6" id="KW-1185">Reference proteome</keyword>
<feature type="region of interest" description="Disordered" evidence="3">
    <location>
        <begin position="273"/>
        <end position="334"/>
    </location>
</feature>
<keyword evidence="1 2" id="KW-0694">RNA-binding</keyword>
<dbReference type="InterPro" id="IPR012677">
    <property type="entry name" value="Nucleotide-bd_a/b_plait_sf"/>
</dbReference>
<feature type="region of interest" description="Disordered" evidence="3">
    <location>
        <begin position="1"/>
        <end position="51"/>
    </location>
</feature>
<dbReference type="Proteomes" id="UP000700596">
    <property type="component" value="Unassembled WGS sequence"/>
</dbReference>
<dbReference type="SMART" id="SM00360">
    <property type="entry name" value="RRM"/>
    <property type="match status" value="1"/>
</dbReference>
<dbReference type="Gene3D" id="3.30.70.330">
    <property type="match status" value="1"/>
</dbReference>
<feature type="compositionally biased region" description="Polar residues" evidence="3">
    <location>
        <begin position="304"/>
        <end position="327"/>
    </location>
</feature>
<evidence type="ECO:0000256" key="2">
    <source>
        <dbReference type="PROSITE-ProRule" id="PRU00176"/>
    </source>
</evidence>
<dbReference type="InterPro" id="IPR035979">
    <property type="entry name" value="RBD_domain_sf"/>
</dbReference>
<dbReference type="Pfam" id="PF00076">
    <property type="entry name" value="RRM_1"/>
    <property type="match status" value="1"/>
</dbReference>
<comment type="caution">
    <text evidence="5">The sequence shown here is derived from an EMBL/GenBank/DDBJ whole genome shotgun (WGS) entry which is preliminary data.</text>
</comment>
<evidence type="ECO:0000313" key="5">
    <source>
        <dbReference type="EMBL" id="KAH7118959.1"/>
    </source>
</evidence>
<dbReference type="EMBL" id="JAGMWT010000012">
    <property type="protein sequence ID" value="KAH7118959.1"/>
    <property type="molecule type" value="Genomic_DNA"/>
</dbReference>
<gene>
    <name evidence="5" type="ORF">B0J11DRAFT_81600</name>
</gene>
<reference evidence="5" key="1">
    <citation type="journal article" date="2021" name="Nat. Commun.">
        <title>Genetic determinants of endophytism in the Arabidopsis root mycobiome.</title>
        <authorList>
            <person name="Mesny F."/>
            <person name="Miyauchi S."/>
            <person name="Thiergart T."/>
            <person name="Pickel B."/>
            <person name="Atanasova L."/>
            <person name="Karlsson M."/>
            <person name="Huettel B."/>
            <person name="Barry K.W."/>
            <person name="Haridas S."/>
            <person name="Chen C."/>
            <person name="Bauer D."/>
            <person name="Andreopoulos W."/>
            <person name="Pangilinan J."/>
            <person name="LaButti K."/>
            <person name="Riley R."/>
            <person name="Lipzen A."/>
            <person name="Clum A."/>
            <person name="Drula E."/>
            <person name="Henrissat B."/>
            <person name="Kohler A."/>
            <person name="Grigoriev I.V."/>
            <person name="Martin F.M."/>
            <person name="Hacquard S."/>
        </authorList>
    </citation>
    <scope>NUCLEOTIDE SEQUENCE</scope>
    <source>
        <strain evidence="5">MPI-CAGE-CH-0243</strain>
    </source>
</reference>
<sequence>MSNNHLEPHPSLPARPPGGGYASGPRQNNTARNFQGAASRAPGSFMSAAPSYAPTMASQAPYTAGGYQSSLYDSIGYYQQQQPSYSTHTPPVSGNPYSAPPTGQSFGRPGGFDPEEEARIAEWNSAYTAKDDTATKKPTQTSTFTAKSTEVLGVADASINPTGAGADKGKQKTVVRQGGGKSWEDPSLLEWDPTHPRLFVGNLAGEVTDDSLLKAFSKYDSVAKARVVRDKKSTKSKSYGFVSFADTEDYFRAAREMEGKYIGSHPVRIKRANTEIVASNKKDDKHGKYGKHGKGGQKGGGAKTNPTYTGLGPISNSGVQKYSNKKNNGPRLLG</sequence>
<evidence type="ECO:0000256" key="1">
    <source>
        <dbReference type="ARBA" id="ARBA00022884"/>
    </source>
</evidence>
<dbReference type="PANTHER" id="PTHR47640:SF11">
    <property type="entry name" value="RNA-BINDING PROTEIN 42"/>
    <property type="match status" value="1"/>
</dbReference>
<accession>A0A9P9DGY0</accession>